<feature type="transmembrane region" description="Helical" evidence="6">
    <location>
        <begin position="117"/>
        <end position="141"/>
    </location>
</feature>
<evidence type="ECO:0000256" key="5">
    <source>
        <dbReference type="ARBA" id="ARBA00023136"/>
    </source>
</evidence>
<evidence type="ECO:0000256" key="6">
    <source>
        <dbReference type="SAM" id="Phobius"/>
    </source>
</evidence>
<dbReference type="GO" id="GO:0000271">
    <property type="term" value="P:polysaccharide biosynthetic process"/>
    <property type="evidence" value="ECO:0007669"/>
    <property type="project" value="InterPro"/>
</dbReference>
<evidence type="ECO:0000256" key="2">
    <source>
        <dbReference type="ARBA" id="ARBA00009399"/>
    </source>
</evidence>
<dbReference type="EMBL" id="MZGV01000033">
    <property type="protein sequence ID" value="OPJ60318.1"/>
    <property type="molecule type" value="Genomic_DNA"/>
</dbReference>
<name>A0A1V4IJX3_9CLOT</name>
<organism evidence="8 9">
    <name type="scientific">Clostridium oryzae</name>
    <dbReference type="NCBI Taxonomy" id="1450648"/>
    <lineage>
        <taxon>Bacteria</taxon>
        <taxon>Bacillati</taxon>
        <taxon>Bacillota</taxon>
        <taxon>Clostridia</taxon>
        <taxon>Eubacteriales</taxon>
        <taxon>Clostridiaceae</taxon>
        <taxon>Clostridium</taxon>
    </lineage>
</organism>
<comment type="caution">
    <text evidence="8">The sequence shown here is derived from an EMBL/GenBank/DDBJ whole genome shotgun (WGS) entry which is preliminary data.</text>
</comment>
<gene>
    <name evidence="8" type="ORF">CLORY_28930</name>
</gene>
<evidence type="ECO:0000259" key="7">
    <source>
        <dbReference type="Pfam" id="PF04138"/>
    </source>
</evidence>
<feature type="transmembrane region" description="Helical" evidence="6">
    <location>
        <begin position="50"/>
        <end position="71"/>
    </location>
</feature>
<keyword evidence="5 6" id="KW-0472">Membrane</keyword>
<evidence type="ECO:0000313" key="9">
    <source>
        <dbReference type="Proteomes" id="UP000190080"/>
    </source>
</evidence>
<protein>
    <submittedName>
        <fullName evidence="8">GtrA-like protein</fullName>
    </submittedName>
</protein>
<evidence type="ECO:0000313" key="8">
    <source>
        <dbReference type="EMBL" id="OPJ60318.1"/>
    </source>
</evidence>
<proteinExistence type="inferred from homology"/>
<evidence type="ECO:0000256" key="4">
    <source>
        <dbReference type="ARBA" id="ARBA00022989"/>
    </source>
</evidence>
<dbReference type="Proteomes" id="UP000190080">
    <property type="component" value="Unassembled WGS sequence"/>
</dbReference>
<feature type="transmembrane region" description="Helical" evidence="6">
    <location>
        <begin position="77"/>
        <end position="96"/>
    </location>
</feature>
<keyword evidence="4 6" id="KW-1133">Transmembrane helix</keyword>
<feature type="domain" description="GtrA/DPMS transmembrane" evidence="7">
    <location>
        <begin position="53"/>
        <end position="170"/>
    </location>
</feature>
<accession>A0A1V4IJX3</accession>
<evidence type="ECO:0000256" key="3">
    <source>
        <dbReference type="ARBA" id="ARBA00022692"/>
    </source>
</evidence>
<feature type="transmembrane region" description="Helical" evidence="6">
    <location>
        <begin position="147"/>
        <end position="169"/>
    </location>
</feature>
<reference evidence="8 9" key="1">
    <citation type="submission" date="2017-03" db="EMBL/GenBank/DDBJ databases">
        <title>Genome sequence of Clostridium oryzae DSM 28571.</title>
        <authorList>
            <person name="Poehlein A."/>
            <person name="Daniel R."/>
        </authorList>
    </citation>
    <scope>NUCLEOTIDE SEQUENCE [LARGE SCALE GENOMIC DNA]</scope>
    <source>
        <strain evidence="8 9">DSM 28571</strain>
    </source>
</reference>
<comment type="similarity">
    <text evidence="2">Belongs to the GtrA family.</text>
</comment>
<dbReference type="PANTHER" id="PTHR38459">
    <property type="entry name" value="PROPHAGE BACTOPRENOL-LINKED GLUCOSE TRANSLOCASE HOMOLOG"/>
    <property type="match status" value="1"/>
</dbReference>
<dbReference type="InterPro" id="IPR051401">
    <property type="entry name" value="GtrA_CellWall_Glycosyl"/>
</dbReference>
<sequence>MLVVDSIWLYAYNYTGKSLYNLTHKVIFALGREDEMYKQIMKLMTKYQEIIAYLFFGVATTIVNFVTYGLLERVINLNYVFSNTIAWVLSVLFAYITNRKYVFYSDERTIKGITKEFISFVSCRLLSGFFDLAVMVVSISILNLNDIVAKVIANVGVVILNYVFSKLFIFRKSGAKR</sequence>
<evidence type="ECO:0000256" key="1">
    <source>
        <dbReference type="ARBA" id="ARBA00004141"/>
    </source>
</evidence>
<keyword evidence="3 6" id="KW-0812">Transmembrane</keyword>
<comment type="subcellular location">
    <subcellularLocation>
        <location evidence="1">Membrane</location>
        <topology evidence="1">Multi-pass membrane protein</topology>
    </subcellularLocation>
</comment>
<dbReference type="GO" id="GO:0005886">
    <property type="term" value="C:plasma membrane"/>
    <property type="evidence" value="ECO:0007669"/>
    <property type="project" value="TreeGrafter"/>
</dbReference>
<dbReference type="InterPro" id="IPR007267">
    <property type="entry name" value="GtrA_DPMS_TM"/>
</dbReference>
<dbReference type="Pfam" id="PF04138">
    <property type="entry name" value="GtrA_DPMS_TM"/>
    <property type="match status" value="1"/>
</dbReference>
<dbReference type="PANTHER" id="PTHR38459:SF5">
    <property type="entry name" value="CELL WALL TEICHOIC ACID GLYCOSYLATION PROTEIN GTCA"/>
    <property type="match status" value="1"/>
</dbReference>
<dbReference type="AlphaFoldDB" id="A0A1V4IJX3"/>
<dbReference type="STRING" id="1450648.CLORY_28930"/>
<keyword evidence="9" id="KW-1185">Reference proteome</keyword>